<dbReference type="KEGG" id="smo:SELMODRAFT_18018"/>
<dbReference type="Pfam" id="PF00854">
    <property type="entry name" value="PTR2"/>
    <property type="match status" value="1"/>
</dbReference>
<gene>
    <name evidence="7" type="ORF">SELMODRAFT_18018</name>
</gene>
<dbReference type="eggNOG" id="KOG1237">
    <property type="taxonomic scope" value="Eukaryota"/>
</dbReference>
<protein>
    <submittedName>
        <fullName evidence="7">Uncharacterized protein</fullName>
    </submittedName>
</protein>
<dbReference type="Proteomes" id="UP000001514">
    <property type="component" value="Unassembled WGS sequence"/>
</dbReference>
<dbReference type="SUPFAM" id="SSF103473">
    <property type="entry name" value="MFS general substrate transporter"/>
    <property type="match status" value="1"/>
</dbReference>
<accession>D8RMQ5</accession>
<organism evidence="8">
    <name type="scientific">Selaginella moellendorffii</name>
    <name type="common">Spikemoss</name>
    <dbReference type="NCBI Taxonomy" id="88036"/>
    <lineage>
        <taxon>Eukaryota</taxon>
        <taxon>Viridiplantae</taxon>
        <taxon>Streptophyta</taxon>
        <taxon>Embryophyta</taxon>
        <taxon>Tracheophyta</taxon>
        <taxon>Lycopodiopsida</taxon>
        <taxon>Selaginellales</taxon>
        <taxon>Selaginellaceae</taxon>
        <taxon>Selaginella</taxon>
    </lineage>
</organism>
<dbReference type="GO" id="GO:0022857">
    <property type="term" value="F:transmembrane transporter activity"/>
    <property type="evidence" value="ECO:0007669"/>
    <property type="project" value="InterPro"/>
</dbReference>
<dbReference type="HOGENOM" id="CLU_009313_5_0_1"/>
<dbReference type="Gene3D" id="1.20.1250.20">
    <property type="entry name" value="MFS general substrate transporter like domains"/>
    <property type="match status" value="1"/>
</dbReference>
<dbReference type="OMA" id="GSYGWIP"/>
<evidence type="ECO:0000256" key="4">
    <source>
        <dbReference type="ARBA" id="ARBA00022989"/>
    </source>
</evidence>
<feature type="non-terminal residue" evidence="7">
    <location>
        <position position="1"/>
    </location>
</feature>
<dbReference type="InterPro" id="IPR000109">
    <property type="entry name" value="POT_fam"/>
</dbReference>
<dbReference type="AlphaFoldDB" id="D8RMQ5"/>
<keyword evidence="3 6" id="KW-0812">Transmembrane</keyword>
<evidence type="ECO:0000256" key="5">
    <source>
        <dbReference type="ARBA" id="ARBA00023136"/>
    </source>
</evidence>
<reference evidence="7 8" key="1">
    <citation type="journal article" date="2011" name="Science">
        <title>The Selaginella genome identifies genetic changes associated with the evolution of vascular plants.</title>
        <authorList>
            <person name="Banks J.A."/>
            <person name="Nishiyama T."/>
            <person name="Hasebe M."/>
            <person name="Bowman J.L."/>
            <person name="Gribskov M."/>
            <person name="dePamphilis C."/>
            <person name="Albert V.A."/>
            <person name="Aono N."/>
            <person name="Aoyama T."/>
            <person name="Ambrose B.A."/>
            <person name="Ashton N.W."/>
            <person name="Axtell M.J."/>
            <person name="Barker E."/>
            <person name="Barker M.S."/>
            <person name="Bennetzen J.L."/>
            <person name="Bonawitz N.D."/>
            <person name="Chapple C."/>
            <person name="Cheng C."/>
            <person name="Correa L.G."/>
            <person name="Dacre M."/>
            <person name="DeBarry J."/>
            <person name="Dreyer I."/>
            <person name="Elias M."/>
            <person name="Engstrom E.M."/>
            <person name="Estelle M."/>
            <person name="Feng L."/>
            <person name="Finet C."/>
            <person name="Floyd S.K."/>
            <person name="Frommer W.B."/>
            <person name="Fujita T."/>
            <person name="Gramzow L."/>
            <person name="Gutensohn M."/>
            <person name="Harholt J."/>
            <person name="Hattori M."/>
            <person name="Heyl A."/>
            <person name="Hirai T."/>
            <person name="Hiwatashi Y."/>
            <person name="Ishikawa M."/>
            <person name="Iwata M."/>
            <person name="Karol K.G."/>
            <person name="Koehler B."/>
            <person name="Kolukisaoglu U."/>
            <person name="Kubo M."/>
            <person name="Kurata T."/>
            <person name="Lalonde S."/>
            <person name="Li K."/>
            <person name="Li Y."/>
            <person name="Litt A."/>
            <person name="Lyons E."/>
            <person name="Manning G."/>
            <person name="Maruyama T."/>
            <person name="Michael T.P."/>
            <person name="Mikami K."/>
            <person name="Miyazaki S."/>
            <person name="Morinaga S."/>
            <person name="Murata T."/>
            <person name="Mueller-Roeber B."/>
            <person name="Nelson D.R."/>
            <person name="Obara M."/>
            <person name="Oguri Y."/>
            <person name="Olmstead R.G."/>
            <person name="Onodera N."/>
            <person name="Petersen B.L."/>
            <person name="Pils B."/>
            <person name="Prigge M."/>
            <person name="Rensing S.A."/>
            <person name="Riano-Pachon D.M."/>
            <person name="Roberts A.W."/>
            <person name="Sato Y."/>
            <person name="Scheller H.V."/>
            <person name="Schulz B."/>
            <person name="Schulz C."/>
            <person name="Shakirov E.V."/>
            <person name="Shibagaki N."/>
            <person name="Shinohara N."/>
            <person name="Shippen D.E."/>
            <person name="Soerensen I."/>
            <person name="Sotooka R."/>
            <person name="Sugimoto N."/>
            <person name="Sugita M."/>
            <person name="Sumikawa N."/>
            <person name="Tanurdzic M."/>
            <person name="Theissen G."/>
            <person name="Ulvskov P."/>
            <person name="Wakazuki S."/>
            <person name="Weng J.K."/>
            <person name="Willats W.W."/>
            <person name="Wipf D."/>
            <person name="Wolf P.G."/>
            <person name="Yang L."/>
            <person name="Zimmer A.D."/>
            <person name="Zhu Q."/>
            <person name="Mitros T."/>
            <person name="Hellsten U."/>
            <person name="Loque D."/>
            <person name="Otillar R."/>
            <person name="Salamov A."/>
            <person name="Schmutz J."/>
            <person name="Shapiro H."/>
            <person name="Lindquist E."/>
            <person name="Lucas S."/>
            <person name="Rokhsar D."/>
            <person name="Grigoriev I.V."/>
        </authorList>
    </citation>
    <scope>NUCLEOTIDE SEQUENCE [LARGE SCALE GENOMIC DNA]</scope>
</reference>
<dbReference type="PANTHER" id="PTHR11654">
    <property type="entry name" value="OLIGOPEPTIDE TRANSPORTER-RELATED"/>
    <property type="match status" value="1"/>
</dbReference>
<evidence type="ECO:0000256" key="1">
    <source>
        <dbReference type="ARBA" id="ARBA00004141"/>
    </source>
</evidence>
<comment type="similarity">
    <text evidence="2">Belongs to the major facilitator superfamily. Proton-dependent oligopeptide transporter (POT/PTR) (TC 2.A.17) family.</text>
</comment>
<keyword evidence="5 6" id="KW-0472">Membrane</keyword>
<proteinExistence type="inferred from homology"/>
<dbReference type="InterPro" id="IPR036259">
    <property type="entry name" value="MFS_trans_sf"/>
</dbReference>
<feature type="transmembrane region" description="Helical" evidence="6">
    <location>
        <begin position="29"/>
        <end position="48"/>
    </location>
</feature>
<evidence type="ECO:0000256" key="6">
    <source>
        <dbReference type="SAM" id="Phobius"/>
    </source>
</evidence>
<dbReference type="InParanoid" id="D8RMQ5"/>
<name>D8RMQ5_SELML</name>
<dbReference type="GO" id="GO:0016020">
    <property type="term" value="C:membrane"/>
    <property type="evidence" value="ECO:0007669"/>
    <property type="project" value="UniProtKB-SubCell"/>
</dbReference>
<evidence type="ECO:0000256" key="3">
    <source>
        <dbReference type="ARBA" id="ARBA00022692"/>
    </source>
</evidence>
<feature type="non-terminal residue" evidence="7">
    <location>
        <position position="108"/>
    </location>
</feature>
<feature type="transmembrane region" description="Helical" evidence="6">
    <location>
        <begin position="60"/>
        <end position="81"/>
    </location>
</feature>
<evidence type="ECO:0000313" key="8">
    <source>
        <dbReference type="Proteomes" id="UP000001514"/>
    </source>
</evidence>
<keyword evidence="8" id="KW-1185">Reference proteome</keyword>
<evidence type="ECO:0000313" key="7">
    <source>
        <dbReference type="EMBL" id="EFJ26574.1"/>
    </source>
</evidence>
<comment type="subcellular location">
    <subcellularLocation>
        <location evidence="1">Membrane</location>
        <topology evidence="1">Multi-pass membrane protein</topology>
    </subcellularLocation>
</comment>
<dbReference type="EMBL" id="GL377584">
    <property type="protein sequence ID" value="EFJ26574.1"/>
    <property type="molecule type" value="Genomic_DNA"/>
</dbReference>
<dbReference type="Gramene" id="EFJ26574">
    <property type="protein sequence ID" value="EFJ26574"/>
    <property type="gene ID" value="SELMODRAFT_18018"/>
</dbReference>
<keyword evidence="4 6" id="KW-1133">Transmembrane helix</keyword>
<sequence>RLQLAAEFDLLDNVTDPVPMSILWQIPQYFLVGASEIFTSLGQLEFFYDQAPDAMRSLATALALSTVALANYLSSFLVAVISHATSSSGSYGWIPNNLNRGHLDYFFF</sequence>
<evidence type="ECO:0000256" key="2">
    <source>
        <dbReference type="ARBA" id="ARBA00005982"/>
    </source>
</evidence>